<dbReference type="Proteomes" id="UP000229502">
    <property type="component" value="Unassembled WGS sequence"/>
</dbReference>
<dbReference type="AlphaFoldDB" id="A0A2M6YQP0"/>
<comment type="caution">
    <text evidence="1">The sequence shown here is derived from an EMBL/GenBank/DDBJ whole genome shotgun (WGS) entry which is preliminary data.</text>
</comment>
<gene>
    <name evidence="1" type="ORF">COT03_02820</name>
</gene>
<dbReference type="EMBL" id="PEWZ01000135">
    <property type="protein sequence ID" value="PIU33641.1"/>
    <property type="molecule type" value="Genomic_DNA"/>
</dbReference>
<name>A0A2M6YQP0_9BACT</name>
<evidence type="ECO:0000313" key="2">
    <source>
        <dbReference type="Proteomes" id="UP000229502"/>
    </source>
</evidence>
<sequence>MRNWSTDTKLLSKFPEKYTIWKLEQLVNFGLGKARLSRAKLKKYLPRLDIDPQKKKYLEFILNG</sequence>
<accession>A0A2M6YQP0</accession>
<protein>
    <submittedName>
        <fullName evidence="1">Uncharacterized protein</fullName>
    </submittedName>
</protein>
<evidence type="ECO:0000313" key="1">
    <source>
        <dbReference type="EMBL" id="PIU33641.1"/>
    </source>
</evidence>
<reference evidence="2" key="1">
    <citation type="submission" date="2017-09" db="EMBL/GenBank/DDBJ databases">
        <title>Depth-based differentiation of microbial function through sediment-hosted aquifers and enrichment of novel symbionts in the deep terrestrial subsurface.</title>
        <authorList>
            <person name="Probst A.J."/>
            <person name="Ladd B."/>
            <person name="Jarett J.K."/>
            <person name="Geller-Mcgrath D.E."/>
            <person name="Sieber C.M.K."/>
            <person name="Emerson J.B."/>
            <person name="Anantharaman K."/>
            <person name="Thomas B.C."/>
            <person name="Malmstrom R."/>
            <person name="Stieglmeier M."/>
            <person name="Klingl A."/>
            <person name="Woyke T."/>
            <person name="Ryan C.M."/>
            <person name="Banfield J.F."/>
        </authorList>
    </citation>
    <scope>NUCLEOTIDE SEQUENCE [LARGE SCALE GENOMIC DNA]</scope>
</reference>
<proteinExistence type="predicted"/>
<organism evidence="1 2">
    <name type="scientific">Candidatus Shapirobacteria bacterium CG07_land_8_20_14_0_80_39_18</name>
    <dbReference type="NCBI Taxonomy" id="1974882"/>
    <lineage>
        <taxon>Bacteria</taxon>
        <taxon>Candidatus Shapironibacteriota</taxon>
    </lineage>
</organism>